<dbReference type="Gene3D" id="2.40.50.140">
    <property type="entry name" value="Nucleic acid-binding proteins"/>
    <property type="match status" value="1"/>
</dbReference>
<gene>
    <name evidence="3" type="ORF">SAMN05192576_1451</name>
</gene>
<dbReference type="SUPFAM" id="SSF50249">
    <property type="entry name" value="Nucleic acid-binding proteins"/>
    <property type="match status" value="1"/>
</dbReference>
<organism evidence="3 4">
    <name type="scientific">Nocardioides szechwanensis</name>
    <dbReference type="NCBI Taxonomy" id="1005944"/>
    <lineage>
        <taxon>Bacteria</taxon>
        <taxon>Bacillati</taxon>
        <taxon>Actinomycetota</taxon>
        <taxon>Actinomycetes</taxon>
        <taxon>Propionibacteriales</taxon>
        <taxon>Nocardioidaceae</taxon>
        <taxon>Nocardioides</taxon>
    </lineage>
</organism>
<protein>
    <submittedName>
        <fullName evidence="3">Single-strand DNA-binding protein</fullName>
    </submittedName>
</protein>
<accession>A0A1G9XQV2</accession>
<dbReference type="OrthoDB" id="5186768at2"/>
<keyword evidence="4" id="KW-1185">Reference proteome</keyword>
<dbReference type="RefSeq" id="WP_091023297.1">
    <property type="nucleotide sequence ID" value="NZ_BKAE01000001.1"/>
</dbReference>
<keyword evidence="1 2" id="KW-0238">DNA-binding</keyword>
<dbReference type="PROSITE" id="PS50935">
    <property type="entry name" value="SSB"/>
    <property type="match status" value="1"/>
</dbReference>
<name>A0A1G9XQV2_9ACTN</name>
<proteinExistence type="predicted"/>
<dbReference type="Proteomes" id="UP000199004">
    <property type="component" value="Unassembled WGS sequence"/>
</dbReference>
<dbReference type="AlphaFoldDB" id="A0A1G9XQV2"/>
<dbReference type="STRING" id="1005944.SAMN05192576_1451"/>
<dbReference type="Pfam" id="PF00436">
    <property type="entry name" value="SSB"/>
    <property type="match status" value="1"/>
</dbReference>
<dbReference type="CDD" id="cd04496">
    <property type="entry name" value="SSB_OBF"/>
    <property type="match status" value="1"/>
</dbReference>
<evidence type="ECO:0000313" key="3">
    <source>
        <dbReference type="EMBL" id="SDM99219.1"/>
    </source>
</evidence>
<dbReference type="InterPro" id="IPR012340">
    <property type="entry name" value="NA-bd_OB-fold"/>
</dbReference>
<dbReference type="GO" id="GO:0003697">
    <property type="term" value="F:single-stranded DNA binding"/>
    <property type="evidence" value="ECO:0007669"/>
    <property type="project" value="InterPro"/>
</dbReference>
<dbReference type="EMBL" id="FNIC01000001">
    <property type="protein sequence ID" value="SDM99219.1"/>
    <property type="molecule type" value="Genomic_DNA"/>
</dbReference>
<evidence type="ECO:0000256" key="2">
    <source>
        <dbReference type="PROSITE-ProRule" id="PRU00252"/>
    </source>
</evidence>
<sequence length="121" mass="13591">MSAQTTEKNDELEAVNEVRLVGRVSQEPEMRELPSGDTIWMFRVVVPREATRERPRPPVDALECIVWSGRLKRSVRSWRAGDVVEVAGSLRRRFYRAGGAVASRVEVEAVTGRVIRRASSG</sequence>
<dbReference type="InterPro" id="IPR000424">
    <property type="entry name" value="Primosome_PriB/ssb"/>
</dbReference>
<reference evidence="4" key="1">
    <citation type="submission" date="2016-10" db="EMBL/GenBank/DDBJ databases">
        <authorList>
            <person name="Varghese N."/>
            <person name="Submissions S."/>
        </authorList>
    </citation>
    <scope>NUCLEOTIDE SEQUENCE [LARGE SCALE GENOMIC DNA]</scope>
    <source>
        <strain evidence="4">CGMCC 1.11147</strain>
    </source>
</reference>
<evidence type="ECO:0000256" key="1">
    <source>
        <dbReference type="ARBA" id="ARBA00023125"/>
    </source>
</evidence>
<evidence type="ECO:0000313" key="4">
    <source>
        <dbReference type="Proteomes" id="UP000199004"/>
    </source>
</evidence>